<accession>A0ABV7H5I8</accession>
<dbReference type="PROSITE" id="PS50977">
    <property type="entry name" value="HTH_TETR_2"/>
    <property type="match status" value="1"/>
</dbReference>
<dbReference type="EMBL" id="JBHRTI010000004">
    <property type="protein sequence ID" value="MFC3148033.1"/>
    <property type="molecule type" value="Genomic_DNA"/>
</dbReference>
<keyword evidence="2 4" id="KW-0238">DNA-binding</keyword>
<dbReference type="Gene3D" id="1.10.357.10">
    <property type="entry name" value="Tetracycline Repressor, domain 2"/>
    <property type="match status" value="1"/>
</dbReference>
<keyword evidence="7" id="KW-1185">Reference proteome</keyword>
<evidence type="ECO:0000256" key="2">
    <source>
        <dbReference type="ARBA" id="ARBA00023125"/>
    </source>
</evidence>
<dbReference type="RefSeq" id="WP_377303610.1">
    <property type="nucleotide sequence ID" value="NZ_CP180191.1"/>
</dbReference>
<feature type="DNA-binding region" description="H-T-H motif" evidence="4">
    <location>
        <begin position="33"/>
        <end position="52"/>
    </location>
</feature>
<evidence type="ECO:0000256" key="3">
    <source>
        <dbReference type="ARBA" id="ARBA00023163"/>
    </source>
</evidence>
<sequence>MARPIAPDHADKRAALLRAAAQLFAVQGYAATGIAQLAAASGGSKARLYHYFPTKQALLQSLLADHLQRLADALQQVHEQADQLDLDGEARLALLMHRMIVLGSRHADTAAVLRHELRQLDAAAQAALAPQIAELEQLLDRAITGAAPALDAVRLPAMRAALRGLIDAPLSAALEAGSDARPDAATHHAARYAEQAAGLFVHGLRGMLATSQHPGRAR</sequence>
<dbReference type="InterPro" id="IPR050109">
    <property type="entry name" value="HTH-type_TetR-like_transc_reg"/>
</dbReference>
<reference evidence="7" key="1">
    <citation type="journal article" date="2019" name="Int. J. Syst. Evol. Microbiol.">
        <title>The Global Catalogue of Microorganisms (GCM) 10K type strain sequencing project: providing services to taxonomists for standard genome sequencing and annotation.</title>
        <authorList>
            <consortium name="The Broad Institute Genomics Platform"/>
            <consortium name="The Broad Institute Genome Sequencing Center for Infectious Disease"/>
            <person name="Wu L."/>
            <person name="Ma J."/>
        </authorList>
    </citation>
    <scope>NUCLEOTIDE SEQUENCE [LARGE SCALE GENOMIC DNA]</scope>
    <source>
        <strain evidence="7">KCTC 52168</strain>
    </source>
</reference>
<dbReference type="PRINTS" id="PR00455">
    <property type="entry name" value="HTHTETR"/>
</dbReference>
<name>A0ABV7H5I8_9BURK</name>
<gene>
    <name evidence="6" type="ORF">ACFOEN_10305</name>
</gene>
<dbReference type="PANTHER" id="PTHR30055:SF234">
    <property type="entry name" value="HTH-TYPE TRANSCRIPTIONAL REGULATOR BETI"/>
    <property type="match status" value="1"/>
</dbReference>
<evidence type="ECO:0000256" key="1">
    <source>
        <dbReference type="ARBA" id="ARBA00023015"/>
    </source>
</evidence>
<evidence type="ECO:0000256" key="4">
    <source>
        <dbReference type="PROSITE-ProRule" id="PRU00335"/>
    </source>
</evidence>
<feature type="domain" description="HTH tetR-type" evidence="5">
    <location>
        <begin position="10"/>
        <end position="70"/>
    </location>
</feature>
<evidence type="ECO:0000313" key="6">
    <source>
        <dbReference type="EMBL" id="MFC3148033.1"/>
    </source>
</evidence>
<comment type="caution">
    <text evidence="6">The sequence shown here is derived from an EMBL/GenBank/DDBJ whole genome shotgun (WGS) entry which is preliminary data.</text>
</comment>
<dbReference type="Pfam" id="PF00440">
    <property type="entry name" value="TetR_N"/>
    <property type="match status" value="1"/>
</dbReference>
<dbReference type="InterPro" id="IPR009057">
    <property type="entry name" value="Homeodomain-like_sf"/>
</dbReference>
<keyword evidence="3" id="KW-0804">Transcription</keyword>
<dbReference type="SUPFAM" id="SSF46689">
    <property type="entry name" value="Homeodomain-like"/>
    <property type="match status" value="1"/>
</dbReference>
<dbReference type="Gene3D" id="1.10.10.60">
    <property type="entry name" value="Homeodomain-like"/>
    <property type="match status" value="1"/>
</dbReference>
<evidence type="ECO:0000313" key="7">
    <source>
        <dbReference type="Proteomes" id="UP001595556"/>
    </source>
</evidence>
<organism evidence="6 7">
    <name type="scientific">Piscinibacterium candidicorallinum</name>
    <dbReference type="NCBI Taxonomy" id="1793872"/>
    <lineage>
        <taxon>Bacteria</taxon>
        <taxon>Pseudomonadati</taxon>
        <taxon>Pseudomonadota</taxon>
        <taxon>Betaproteobacteria</taxon>
        <taxon>Burkholderiales</taxon>
        <taxon>Piscinibacterium</taxon>
    </lineage>
</organism>
<dbReference type="PANTHER" id="PTHR30055">
    <property type="entry name" value="HTH-TYPE TRANSCRIPTIONAL REGULATOR RUTR"/>
    <property type="match status" value="1"/>
</dbReference>
<proteinExistence type="predicted"/>
<protein>
    <submittedName>
        <fullName evidence="6">TetR/AcrR family transcriptional regulator</fullName>
    </submittedName>
</protein>
<dbReference type="InterPro" id="IPR001647">
    <property type="entry name" value="HTH_TetR"/>
</dbReference>
<keyword evidence="1" id="KW-0805">Transcription regulation</keyword>
<dbReference type="Proteomes" id="UP001595556">
    <property type="component" value="Unassembled WGS sequence"/>
</dbReference>
<evidence type="ECO:0000259" key="5">
    <source>
        <dbReference type="PROSITE" id="PS50977"/>
    </source>
</evidence>